<organism evidence="1 2">
    <name type="scientific">Synaphobranchus kaupii</name>
    <name type="common">Kaup's arrowtooth eel</name>
    <dbReference type="NCBI Taxonomy" id="118154"/>
    <lineage>
        <taxon>Eukaryota</taxon>
        <taxon>Metazoa</taxon>
        <taxon>Chordata</taxon>
        <taxon>Craniata</taxon>
        <taxon>Vertebrata</taxon>
        <taxon>Euteleostomi</taxon>
        <taxon>Actinopterygii</taxon>
        <taxon>Neopterygii</taxon>
        <taxon>Teleostei</taxon>
        <taxon>Anguilliformes</taxon>
        <taxon>Synaphobranchidae</taxon>
        <taxon>Synaphobranchus</taxon>
    </lineage>
</organism>
<evidence type="ECO:0000313" key="1">
    <source>
        <dbReference type="EMBL" id="KAJ8359619.1"/>
    </source>
</evidence>
<name>A0A9Q1FJ12_SYNKA</name>
<reference evidence="1" key="1">
    <citation type="journal article" date="2023" name="Science">
        <title>Genome structures resolve the early diversification of teleost fishes.</title>
        <authorList>
            <person name="Parey E."/>
            <person name="Louis A."/>
            <person name="Montfort J."/>
            <person name="Bouchez O."/>
            <person name="Roques C."/>
            <person name="Iampietro C."/>
            <person name="Lluch J."/>
            <person name="Castinel A."/>
            <person name="Donnadieu C."/>
            <person name="Desvignes T."/>
            <person name="Floi Bucao C."/>
            <person name="Jouanno E."/>
            <person name="Wen M."/>
            <person name="Mejri S."/>
            <person name="Dirks R."/>
            <person name="Jansen H."/>
            <person name="Henkel C."/>
            <person name="Chen W.J."/>
            <person name="Zahm M."/>
            <person name="Cabau C."/>
            <person name="Klopp C."/>
            <person name="Thompson A.W."/>
            <person name="Robinson-Rechavi M."/>
            <person name="Braasch I."/>
            <person name="Lecointre G."/>
            <person name="Bobe J."/>
            <person name="Postlethwait J.H."/>
            <person name="Berthelot C."/>
            <person name="Roest Crollius H."/>
            <person name="Guiguen Y."/>
        </authorList>
    </citation>
    <scope>NUCLEOTIDE SEQUENCE</scope>
    <source>
        <strain evidence="1">WJC10195</strain>
    </source>
</reference>
<protein>
    <submittedName>
        <fullName evidence="1">Uncharacterized protein</fullName>
    </submittedName>
</protein>
<accession>A0A9Q1FJ12</accession>
<sequence length="253" mass="29033">MRTRTDTIMVDKNIYIVQGEISTVVGAIKRNSRWSTHTPLDEEQDPLLNSFSHLKEILNTIKELPEVEPNVFLRPFLEVVRSEDTTGPITGLALTSVNKFLSYGLIEPVLWLQLKMRGRHERVVQVEEAKALPPPPASHGTQPLGLVRAWRPPCVQQQPLRWCALHGAAVCEPLGVRQRDLHLQPHHRQWPGGLLKDHLQRGPDRPWTRAAPLQPRLPLSWPDWTRRSKGGRWSMLSRPPLSLFLRYLRTETL</sequence>
<dbReference type="EMBL" id="JAINUF010000005">
    <property type="protein sequence ID" value="KAJ8359619.1"/>
    <property type="molecule type" value="Genomic_DNA"/>
</dbReference>
<gene>
    <name evidence="1" type="ORF">SKAU_G00161440</name>
</gene>
<proteinExistence type="predicted"/>
<evidence type="ECO:0000313" key="2">
    <source>
        <dbReference type="Proteomes" id="UP001152622"/>
    </source>
</evidence>
<dbReference type="OrthoDB" id="10258608at2759"/>
<dbReference type="Proteomes" id="UP001152622">
    <property type="component" value="Chromosome 5"/>
</dbReference>
<dbReference type="AlphaFoldDB" id="A0A9Q1FJ12"/>
<comment type="caution">
    <text evidence="1">The sequence shown here is derived from an EMBL/GenBank/DDBJ whole genome shotgun (WGS) entry which is preliminary data.</text>
</comment>
<keyword evidence="2" id="KW-1185">Reference proteome</keyword>